<organism evidence="2 3">
    <name type="scientific">candidate division MSBL1 archaeon SCGC-AAA382A03</name>
    <dbReference type="NCBI Taxonomy" id="1698278"/>
    <lineage>
        <taxon>Archaea</taxon>
        <taxon>Methanobacteriati</taxon>
        <taxon>Methanobacteriota</taxon>
        <taxon>candidate division MSBL1</taxon>
    </lineage>
</organism>
<keyword evidence="3" id="KW-1185">Reference proteome</keyword>
<name>A0A133VGV2_9EURY</name>
<reference evidence="2 3" key="1">
    <citation type="journal article" date="2016" name="Sci. Rep.">
        <title>Metabolic traits of an uncultured archaeal lineage -MSBL1- from brine pools of the Red Sea.</title>
        <authorList>
            <person name="Mwirichia R."/>
            <person name="Alam I."/>
            <person name="Rashid M."/>
            <person name="Vinu M."/>
            <person name="Ba-Alawi W."/>
            <person name="Anthony Kamau A."/>
            <person name="Kamanda Ngugi D."/>
            <person name="Goker M."/>
            <person name="Klenk H.P."/>
            <person name="Bajic V."/>
            <person name="Stingl U."/>
        </authorList>
    </citation>
    <scope>NUCLEOTIDE SEQUENCE [LARGE SCALE GENOMIC DNA]</scope>
    <source>
        <strain evidence="2">SCGC-AAA382A03</strain>
    </source>
</reference>
<gene>
    <name evidence="2" type="ORF">AKJ49_00325</name>
</gene>
<accession>A0A133VGV2</accession>
<protein>
    <submittedName>
        <fullName evidence="2">Uncharacterized protein</fullName>
    </submittedName>
</protein>
<evidence type="ECO:0000256" key="1">
    <source>
        <dbReference type="SAM" id="MobiDB-lite"/>
    </source>
</evidence>
<sequence length="68" mass="8023">MEKDNQIRKNWNRMAELTKKDERTPSEKRSIRLDALSIGTRANRVHPFSSMTIPETPIKYRNPPMIRA</sequence>
<dbReference type="AlphaFoldDB" id="A0A133VGV2"/>
<dbReference type="Proteomes" id="UP000070549">
    <property type="component" value="Unassembled WGS sequence"/>
</dbReference>
<proteinExistence type="predicted"/>
<comment type="caution">
    <text evidence="2">The sequence shown here is derived from an EMBL/GenBank/DDBJ whole genome shotgun (WGS) entry which is preliminary data.</text>
</comment>
<evidence type="ECO:0000313" key="3">
    <source>
        <dbReference type="Proteomes" id="UP000070549"/>
    </source>
</evidence>
<evidence type="ECO:0000313" key="2">
    <source>
        <dbReference type="EMBL" id="KXB05667.1"/>
    </source>
</evidence>
<feature type="region of interest" description="Disordered" evidence="1">
    <location>
        <begin position="47"/>
        <end position="68"/>
    </location>
</feature>
<dbReference type="EMBL" id="LHYC01000005">
    <property type="protein sequence ID" value="KXB05667.1"/>
    <property type="molecule type" value="Genomic_DNA"/>
</dbReference>